<dbReference type="Proteomes" id="UP000313359">
    <property type="component" value="Unassembled WGS sequence"/>
</dbReference>
<proteinExistence type="predicted"/>
<protein>
    <submittedName>
        <fullName evidence="1">Uncharacterized protein</fullName>
    </submittedName>
</protein>
<dbReference type="EMBL" id="ML122293">
    <property type="protein sequence ID" value="RPD55734.1"/>
    <property type="molecule type" value="Genomic_DNA"/>
</dbReference>
<evidence type="ECO:0000313" key="2">
    <source>
        <dbReference type="Proteomes" id="UP000313359"/>
    </source>
</evidence>
<name>A0A5C2RXJ0_9APHY</name>
<reference evidence="1" key="1">
    <citation type="journal article" date="2018" name="Genome Biol. Evol.">
        <title>Genomics and development of Lentinus tigrinus, a white-rot wood-decaying mushroom with dimorphic fruiting bodies.</title>
        <authorList>
            <person name="Wu B."/>
            <person name="Xu Z."/>
            <person name="Knudson A."/>
            <person name="Carlson A."/>
            <person name="Chen N."/>
            <person name="Kovaka S."/>
            <person name="LaButti K."/>
            <person name="Lipzen A."/>
            <person name="Pennachio C."/>
            <person name="Riley R."/>
            <person name="Schakwitz W."/>
            <person name="Umezawa K."/>
            <person name="Ohm R.A."/>
            <person name="Grigoriev I.V."/>
            <person name="Nagy L.G."/>
            <person name="Gibbons J."/>
            <person name="Hibbett D."/>
        </authorList>
    </citation>
    <scope>NUCLEOTIDE SEQUENCE [LARGE SCALE GENOMIC DNA]</scope>
    <source>
        <strain evidence="1">ALCF2SS1-6</strain>
    </source>
</reference>
<gene>
    <name evidence="1" type="ORF">L227DRAFT_299781</name>
</gene>
<sequence>MAPVASADTVTLARAPPNIHAHLSPPSTISEFRPLFHVFPSQSNPPPSGPRLIHPRIPSAPYAIPSGPPSEVFSILAPIDMYTTDVHRSLASGTTASTIPALCNQLFRSRLRPSSPHPRVRASGLQLEFSSITFLHSAAWAAWGSGKPSSI</sequence>
<keyword evidence="2" id="KW-1185">Reference proteome</keyword>
<accession>A0A5C2RXJ0</accession>
<organism evidence="1 2">
    <name type="scientific">Lentinus tigrinus ALCF2SS1-6</name>
    <dbReference type="NCBI Taxonomy" id="1328759"/>
    <lineage>
        <taxon>Eukaryota</taxon>
        <taxon>Fungi</taxon>
        <taxon>Dikarya</taxon>
        <taxon>Basidiomycota</taxon>
        <taxon>Agaricomycotina</taxon>
        <taxon>Agaricomycetes</taxon>
        <taxon>Polyporales</taxon>
        <taxon>Polyporaceae</taxon>
        <taxon>Lentinus</taxon>
    </lineage>
</organism>
<evidence type="ECO:0000313" key="1">
    <source>
        <dbReference type="EMBL" id="RPD55734.1"/>
    </source>
</evidence>
<dbReference type="AlphaFoldDB" id="A0A5C2RXJ0"/>